<name>A0A1I7YGB9_9BILA</name>
<sequence length="113" mass="12797">MKVFIVFFLLLAIAVALPPQFDGYKKDSPDRRQPHQNMKVFVVFFLLLAIAVALPVRSPHSTLFTHDCQPAMHRKTPPPGWTRPPPPSEGPPPFGAMRIQNWMNNLINSVKRA</sequence>
<protein>
    <submittedName>
        <fullName evidence="5">Hhh secreted protein</fullName>
    </submittedName>
</protein>
<evidence type="ECO:0000256" key="2">
    <source>
        <dbReference type="SAM" id="Phobius"/>
    </source>
</evidence>
<keyword evidence="3" id="KW-0732">Signal</keyword>
<feature type="region of interest" description="Disordered" evidence="1">
    <location>
        <begin position="67"/>
        <end position="95"/>
    </location>
</feature>
<keyword evidence="2" id="KW-0812">Transmembrane</keyword>
<proteinExistence type="predicted"/>
<keyword evidence="4" id="KW-1185">Reference proteome</keyword>
<reference evidence="5" key="1">
    <citation type="submission" date="2016-11" db="UniProtKB">
        <authorList>
            <consortium name="WormBaseParasite"/>
        </authorList>
    </citation>
    <scope>IDENTIFICATION</scope>
</reference>
<keyword evidence="2" id="KW-0472">Membrane</keyword>
<feature type="chain" id="PRO_5009312216" evidence="3">
    <location>
        <begin position="17"/>
        <end position="113"/>
    </location>
</feature>
<evidence type="ECO:0000313" key="5">
    <source>
        <dbReference type="WBParaSite" id="L893_g15825.t1"/>
    </source>
</evidence>
<evidence type="ECO:0000256" key="1">
    <source>
        <dbReference type="SAM" id="MobiDB-lite"/>
    </source>
</evidence>
<feature type="transmembrane region" description="Helical" evidence="2">
    <location>
        <begin position="40"/>
        <end position="56"/>
    </location>
</feature>
<evidence type="ECO:0000256" key="3">
    <source>
        <dbReference type="SAM" id="SignalP"/>
    </source>
</evidence>
<evidence type="ECO:0000313" key="4">
    <source>
        <dbReference type="Proteomes" id="UP000095287"/>
    </source>
</evidence>
<accession>A0A1I7YGB9</accession>
<feature type="signal peptide" evidence="3">
    <location>
        <begin position="1"/>
        <end position="16"/>
    </location>
</feature>
<feature type="compositionally biased region" description="Pro residues" evidence="1">
    <location>
        <begin position="77"/>
        <end position="94"/>
    </location>
</feature>
<dbReference type="WBParaSite" id="L893_g15825.t1">
    <property type="protein sequence ID" value="L893_g15825.t1"/>
    <property type="gene ID" value="L893_g15825"/>
</dbReference>
<organism evidence="4 5">
    <name type="scientific">Steinernema glaseri</name>
    <dbReference type="NCBI Taxonomy" id="37863"/>
    <lineage>
        <taxon>Eukaryota</taxon>
        <taxon>Metazoa</taxon>
        <taxon>Ecdysozoa</taxon>
        <taxon>Nematoda</taxon>
        <taxon>Chromadorea</taxon>
        <taxon>Rhabditida</taxon>
        <taxon>Tylenchina</taxon>
        <taxon>Panagrolaimomorpha</taxon>
        <taxon>Strongyloidoidea</taxon>
        <taxon>Steinernematidae</taxon>
        <taxon>Steinernema</taxon>
    </lineage>
</organism>
<keyword evidence="2" id="KW-1133">Transmembrane helix</keyword>
<dbReference type="Proteomes" id="UP000095287">
    <property type="component" value="Unplaced"/>
</dbReference>
<dbReference type="AlphaFoldDB" id="A0A1I7YGB9"/>